<dbReference type="PANTHER" id="PTHR11703">
    <property type="entry name" value="DEOXYHYPUSINE SYNTHASE"/>
    <property type="match status" value="1"/>
</dbReference>
<reference evidence="10" key="1">
    <citation type="submission" date="2024-06" db="EMBL/GenBank/DDBJ databases">
        <authorList>
            <person name="Liu X."/>
            <person name="Lenzi L."/>
            <person name="Haldenby T S."/>
            <person name="Uol C."/>
        </authorList>
    </citation>
    <scope>NUCLEOTIDE SEQUENCE</scope>
</reference>
<keyword evidence="7" id="KW-0520">NAD</keyword>
<proteinExistence type="inferred from homology"/>
<name>A0AAV2TE46_CALDB</name>
<sequence length="375" mass="41518">MDGDHGSCGAPAIFEEAVLKGTEGLPEGVDIPVRGYDFNKGLDFNALFDCMKSTGFQATHFGRAVDVINMMIQKRTEQPQTDKERNDASNAEDFHPFHRPSNGCTIFLGYTSNMVSCGVRETIRFLAQNNMVDVLITSAGGIEEDFIKCLAPSYIGDFEKWRGEELRKLGVNRTGNLLTPNDNYVAFEQWLLPILDRLLEEQEKNGINWTPSKVIHRLGKEINNPDSIYYWCYKNNIPVFCPGFTDGALGDVLFGHTYRSPGFRVDLVEDIRCINLISIYSRASAMIVLGGGIVKHHTFNANLMRNGADYCVLVNTGQEFDGSDAGARPDEGVSWGKIKGAAEPVKITADASLVFPLLVACTFAKTYPKLSDAKF</sequence>
<organism evidence="10 11">
    <name type="scientific">Calicophoron daubneyi</name>
    <name type="common">Rumen fluke</name>
    <name type="synonym">Paramphistomum daubneyi</name>
    <dbReference type="NCBI Taxonomy" id="300641"/>
    <lineage>
        <taxon>Eukaryota</taxon>
        <taxon>Metazoa</taxon>
        <taxon>Spiralia</taxon>
        <taxon>Lophotrochozoa</taxon>
        <taxon>Platyhelminthes</taxon>
        <taxon>Trematoda</taxon>
        <taxon>Digenea</taxon>
        <taxon>Plagiorchiida</taxon>
        <taxon>Pronocephalata</taxon>
        <taxon>Paramphistomoidea</taxon>
        <taxon>Paramphistomidae</taxon>
        <taxon>Calicophoron</taxon>
    </lineage>
</organism>
<evidence type="ECO:0000256" key="1">
    <source>
        <dbReference type="ARBA" id="ARBA00000952"/>
    </source>
</evidence>
<protein>
    <recommendedName>
        <fullName evidence="5">deoxyhypusine synthase</fullName>
        <ecNumber evidence="5">2.5.1.46</ecNumber>
    </recommendedName>
</protein>
<comment type="caution">
    <text evidence="10">The sequence shown here is derived from an EMBL/GenBank/DDBJ whole genome shotgun (WGS) entry which is preliminary data.</text>
</comment>
<dbReference type="Gene3D" id="3.40.910.10">
    <property type="entry name" value="Deoxyhypusine synthase"/>
    <property type="match status" value="1"/>
</dbReference>
<dbReference type="GO" id="GO:0034038">
    <property type="term" value="F:deoxyhypusine synthase activity"/>
    <property type="evidence" value="ECO:0007669"/>
    <property type="project" value="UniProtKB-EC"/>
</dbReference>
<dbReference type="Pfam" id="PF01916">
    <property type="entry name" value="DS"/>
    <property type="match status" value="1"/>
</dbReference>
<dbReference type="Proteomes" id="UP001497525">
    <property type="component" value="Unassembled WGS sequence"/>
</dbReference>
<evidence type="ECO:0000256" key="5">
    <source>
        <dbReference type="ARBA" id="ARBA00012683"/>
    </source>
</evidence>
<dbReference type="InterPro" id="IPR002773">
    <property type="entry name" value="Deoxyhypusine_synthase"/>
</dbReference>
<dbReference type="InterPro" id="IPR029035">
    <property type="entry name" value="DHS-like_NAD/FAD-binding_dom"/>
</dbReference>
<dbReference type="InterPro" id="IPR036982">
    <property type="entry name" value="Deoxyhypusine_synthase_sf"/>
</dbReference>
<comment type="catalytic activity">
    <reaction evidence="1">
        <text>[eIF5A protein]-L-lysine + spermidine = [eIF5A protein]-deoxyhypusine + propane-1,3-diamine</text>
        <dbReference type="Rhea" id="RHEA:33299"/>
        <dbReference type="Rhea" id="RHEA-COMP:10143"/>
        <dbReference type="Rhea" id="RHEA-COMP:10144"/>
        <dbReference type="ChEBI" id="CHEBI:29969"/>
        <dbReference type="ChEBI" id="CHEBI:57484"/>
        <dbReference type="ChEBI" id="CHEBI:57834"/>
        <dbReference type="ChEBI" id="CHEBI:82657"/>
        <dbReference type="EC" id="2.5.1.46"/>
    </reaction>
</comment>
<dbReference type="SUPFAM" id="SSF52467">
    <property type="entry name" value="DHS-like NAD/FAD-binding domain"/>
    <property type="match status" value="1"/>
</dbReference>
<dbReference type="GO" id="GO:0005737">
    <property type="term" value="C:cytoplasm"/>
    <property type="evidence" value="ECO:0007669"/>
    <property type="project" value="TreeGrafter"/>
</dbReference>
<evidence type="ECO:0000313" key="10">
    <source>
        <dbReference type="EMBL" id="CAL5133732.1"/>
    </source>
</evidence>
<evidence type="ECO:0000256" key="4">
    <source>
        <dbReference type="ARBA" id="ARBA00009892"/>
    </source>
</evidence>
<dbReference type="NCBIfam" id="TIGR00321">
    <property type="entry name" value="dhys"/>
    <property type="match status" value="1"/>
</dbReference>
<evidence type="ECO:0000256" key="8">
    <source>
        <dbReference type="ARBA" id="ARBA00023256"/>
    </source>
</evidence>
<keyword evidence="8" id="KW-0386">Hypusine biosynthesis</keyword>
<gene>
    <name evidence="10" type="ORF">CDAUBV1_LOCUS6979</name>
</gene>
<evidence type="ECO:0000256" key="2">
    <source>
        <dbReference type="ARBA" id="ARBA00001911"/>
    </source>
</evidence>
<evidence type="ECO:0000256" key="3">
    <source>
        <dbReference type="ARBA" id="ARBA00005041"/>
    </source>
</evidence>
<dbReference type="PANTHER" id="PTHR11703:SF0">
    <property type="entry name" value="DEOXYHYPUSINE SYNTHASE"/>
    <property type="match status" value="1"/>
</dbReference>
<comment type="similarity">
    <text evidence="4">Belongs to the deoxyhypusine synthase family.</text>
</comment>
<dbReference type="EC" id="2.5.1.46" evidence="5"/>
<evidence type="ECO:0000313" key="11">
    <source>
        <dbReference type="Proteomes" id="UP001497525"/>
    </source>
</evidence>
<comment type="pathway">
    <text evidence="3">Protein modification; eIF5A hypusination.</text>
</comment>
<dbReference type="FunFam" id="3.40.910.10:FF:000001">
    <property type="entry name" value="Probable deoxyhypusine synthase"/>
    <property type="match status" value="1"/>
</dbReference>
<evidence type="ECO:0000256" key="9">
    <source>
        <dbReference type="SAM" id="MobiDB-lite"/>
    </source>
</evidence>
<feature type="region of interest" description="Disordered" evidence="9">
    <location>
        <begin position="75"/>
        <end position="94"/>
    </location>
</feature>
<comment type="cofactor">
    <cofactor evidence="2">
        <name>NAD(+)</name>
        <dbReference type="ChEBI" id="CHEBI:57540"/>
    </cofactor>
</comment>
<keyword evidence="6" id="KW-0808">Transferase</keyword>
<dbReference type="EMBL" id="CAXLJL010000157">
    <property type="protein sequence ID" value="CAL5133732.1"/>
    <property type="molecule type" value="Genomic_DNA"/>
</dbReference>
<dbReference type="AlphaFoldDB" id="A0AAV2TE46"/>
<evidence type="ECO:0000256" key="6">
    <source>
        <dbReference type="ARBA" id="ARBA00022679"/>
    </source>
</evidence>
<accession>A0AAV2TE46</accession>
<evidence type="ECO:0000256" key="7">
    <source>
        <dbReference type="ARBA" id="ARBA00023027"/>
    </source>
</evidence>